<feature type="transmembrane region" description="Helical" evidence="5">
    <location>
        <begin position="331"/>
        <end position="355"/>
    </location>
</feature>
<comment type="subcellular location">
    <subcellularLocation>
        <location evidence="1">Membrane</location>
        <topology evidence="1">Multi-pass membrane protein</topology>
    </subcellularLocation>
</comment>
<reference evidence="8 9" key="1">
    <citation type="submission" date="2019-11" db="EMBL/GenBank/DDBJ databases">
        <title>Genome sequences of 17 halophilic strains isolated from different environments.</title>
        <authorList>
            <person name="Furrow R.E."/>
        </authorList>
    </citation>
    <scope>NUCLEOTIDE SEQUENCE [LARGE SCALE GENOMIC DNA]</scope>
    <source>
        <strain evidence="8 9">22507_15_FS</strain>
    </source>
</reference>
<dbReference type="Proteomes" id="UP000460751">
    <property type="component" value="Unassembled WGS sequence"/>
</dbReference>
<feature type="transmembrane region" description="Helical" evidence="5">
    <location>
        <begin position="389"/>
        <end position="408"/>
    </location>
</feature>
<feature type="transmembrane region" description="Helical" evidence="5">
    <location>
        <begin position="49"/>
        <end position="67"/>
    </location>
</feature>
<feature type="transmembrane region" description="Helical" evidence="5">
    <location>
        <begin position="25"/>
        <end position="42"/>
    </location>
</feature>
<accession>A0A9X4Y934</accession>
<feature type="transmembrane region" description="Helical" evidence="5">
    <location>
        <begin position="150"/>
        <end position="169"/>
    </location>
</feature>
<feature type="transmembrane region" description="Helical" evidence="5">
    <location>
        <begin position="367"/>
        <end position="383"/>
    </location>
</feature>
<feature type="transmembrane region" description="Helical" evidence="5">
    <location>
        <begin position="176"/>
        <end position="194"/>
    </location>
</feature>
<dbReference type="InterPro" id="IPR051533">
    <property type="entry name" value="WaaL-like"/>
</dbReference>
<feature type="domain" description="O-antigen ligase-related" evidence="6">
    <location>
        <begin position="184"/>
        <end position="348"/>
    </location>
</feature>
<dbReference type="OrthoDB" id="6349832at2"/>
<dbReference type="RefSeq" id="WP_160897946.1">
    <property type="nucleotide sequence ID" value="NZ_WMEX01000001.1"/>
</dbReference>
<feature type="domain" description="Virulence factor membrane-bound polymerase C-terminal" evidence="7">
    <location>
        <begin position="369"/>
        <end position="532"/>
    </location>
</feature>
<name>A0A9X4Y934_9GAMM</name>
<sequence>MSLFLLVAFSVPFHLAPIGFFLEEITAAAAIVCGGALSWALMGKDRSVSAVLPLWCVWGGVILASYLNGNYSLNTAALWALVYWSIGCLAIVWFSRLQEIFGRAGTIEVIASLMVFALVLQAILGVAKFYGLLRFLTIQELPSSRMPGLLNQFNVTACFVTIGLVSVIFLSLKERLGLTLQFVLVWMGGVVLFLTDTRTVWGYFAIIAIAVLIVSFKTSDVFLRRRLIRSSGVACAGIVVAFFSQTPLDHGLTYLAPENLGRPSIEKADSTRSATDPGIRLTELEKVWEGALEKPWLGVGINNYPYFSFRMDSRVADPTRAGTLVTHSHNIFSMILAEQGIIGLGIFLALIFWLAVRVFRLTKNAEWFWVASVLGIFFLFSNVEYPLWYLHYLVLFLGVLTFALPVFYFRVSSRLLAGASSVAVLVTFLFLGAGVLRGYYVFATAYMNPNWDQERIKQIQAWRSSSFVGPYGDLLVYQYLLPTEGGYEQQLNQVQRVIEWRPQGSALSTKVMLLALLERHDEACQFAEKAIPFIPSTATRLQADFPKLEEGYDVELDPVQECVSDIAKAHDE</sequence>
<dbReference type="Pfam" id="PF04932">
    <property type="entry name" value="Wzy_C"/>
    <property type="match status" value="1"/>
</dbReference>
<feature type="transmembrane region" description="Helical" evidence="5">
    <location>
        <begin position="106"/>
        <end position="130"/>
    </location>
</feature>
<evidence type="ECO:0000256" key="3">
    <source>
        <dbReference type="ARBA" id="ARBA00022989"/>
    </source>
</evidence>
<evidence type="ECO:0000259" key="6">
    <source>
        <dbReference type="Pfam" id="PF04932"/>
    </source>
</evidence>
<dbReference type="EMBL" id="WMEX01000001">
    <property type="protein sequence ID" value="MYL25536.1"/>
    <property type="molecule type" value="Genomic_DNA"/>
</dbReference>
<dbReference type="PANTHER" id="PTHR37422:SF13">
    <property type="entry name" value="LIPOPOLYSACCHARIDE BIOSYNTHESIS PROTEIN PA4999-RELATED"/>
    <property type="match status" value="1"/>
</dbReference>
<feature type="transmembrane region" description="Helical" evidence="5">
    <location>
        <begin position="200"/>
        <end position="216"/>
    </location>
</feature>
<keyword evidence="4 5" id="KW-0472">Membrane</keyword>
<dbReference type="AlphaFoldDB" id="A0A9X4Y934"/>
<comment type="caution">
    <text evidence="8">The sequence shown here is derived from an EMBL/GenBank/DDBJ whole genome shotgun (WGS) entry which is preliminary data.</text>
</comment>
<gene>
    <name evidence="8" type="ORF">GLW01_01865</name>
</gene>
<dbReference type="InterPro" id="IPR007016">
    <property type="entry name" value="O-antigen_ligase-rel_domated"/>
</dbReference>
<evidence type="ECO:0000256" key="2">
    <source>
        <dbReference type="ARBA" id="ARBA00022692"/>
    </source>
</evidence>
<keyword evidence="9" id="KW-1185">Reference proteome</keyword>
<evidence type="ECO:0000313" key="8">
    <source>
        <dbReference type="EMBL" id="MYL25536.1"/>
    </source>
</evidence>
<keyword evidence="3 5" id="KW-1133">Transmembrane helix</keyword>
<keyword evidence="2 5" id="KW-0812">Transmembrane</keyword>
<dbReference type="Pfam" id="PF11846">
    <property type="entry name" value="Wzy_C_2"/>
    <property type="match status" value="1"/>
</dbReference>
<feature type="transmembrane region" description="Helical" evidence="5">
    <location>
        <begin position="415"/>
        <end position="440"/>
    </location>
</feature>
<dbReference type="InterPro" id="IPR021797">
    <property type="entry name" value="Wzy_C_2"/>
</dbReference>
<evidence type="ECO:0000313" key="9">
    <source>
        <dbReference type="Proteomes" id="UP000460751"/>
    </source>
</evidence>
<proteinExistence type="predicted"/>
<feature type="transmembrane region" description="Helical" evidence="5">
    <location>
        <begin position="73"/>
        <end position="94"/>
    </location>
</feature>
<protein>
    <recommendedName>
        <fullName evidence="10">Virulence factor membrane-bound polymerase C-terminal domain-containing protein</fullName>
    </recommendedName>
</protein>
<evidence type="ECO:0000256" key="5">
    <source>
        <dbReference type="SAM" id="Phobius"/>
    </source>
</evidence>
<evidence type="ECO:0000259" key="7">
    <source>
        <dbReference type="Pfam" id="PF11846"/>
    </source>
</evidence>
<evidence type="ECO:0000256" key="4">
    <source>
        <dbReference type="ARBA" id="ARBA00023136"/>
    </source>
</evidence>
<dbReference type="PANTHER" id="PTHR37422">
    <property type="entry name" value="TEICHURONIC ACID BIOSYNTHESIS PROTEIN TUAE"/>
    <property type="match status" value="1"/>
</dbReference>
<dbReference type="GO" id="GO:0016020">
    <property type="term" value="C:membrane"/>
    <property type="evidence" value="ECO:0007669"/>
    <property type="project" value="UniProtKB-SubCell"/>
</dbReference>
<evidence type="ECO:0008006" key="10">
    <source>
        <dbReference type="Google" id="ProtNLM"/>
    </source>
</evidence>
<evidence type="ECO:0000256" key="1">
    <source>
        <dbReference type="ARBA" id="ARBA00004141"/>
    </source>
</evidence>
<organism evidence="8 9">
    <name type="scientific">Vreelandella halophila</name>
    <dbReference type="NCBI Taxonomy" id="86177"/>
    <lineage>
        <taxon>Bacteria</taxon>
        <taxon>Pseudomonadati</taxon>
        <taxon>Pseudomonadota</taxon>
        <taxon>Gammaproteobacteria</taxon>
        <taxon>Oceanospirillales</taxon>
        <taxon>Halomonadaceae</taxon>
        <taxon>Vreelandella</taxon>
    </lineage>
</organism>